<evidence type="ECO:0000313" key="4">
    <source>
        <dbReference type="EMBL" id="GAA3795334.1"/>
    </source>
</evidence>
<dbReference type="Pfam" id="PF00589">
    <property type="entry name" value="Phage_integrase"/>
    <property type="match status" value="1"/>
</dbReference>
<dbReference type="Proteomes" id="UP001500888">
    <property type="component" value="Unassembled WGS sequence"/>
</dbReference>
<sequence>MMTAADDRIIPRNPCRIKGADEEKPDERPVLTVAQVFQLADLVPERLRALVLLATFASLRWGEAAALRRMDLDLNSGTVSVRQQHVELDTGELLVGPPKSRAGVRTVAIPSGITPVLEHHLASYTGPEDDALIFTGSRGGILRWSTFRRAANWAGATRKIGVPGLHFHDLRHTGNTLATGSGASLRDLMERMGARQRADCDDLSAQYGGGGPEDRRCDGRQDRECDSAKASAHRARSAMSASGTLMARAPFSEVGDGAVSAGGRYWVRTSDPSLVRRSERGHDQGRYRP</sequence>
<accession>A0ABP7HKJ9</accession>
<feature type="region of interest" description="Disordered" evidence="2">
    <location>
        <begin position="202"/>
        <end position="222"/>
    </location>
</feature>
<evidence type="ECO:0000259" key="3">
    <source>
        <dbReference type="PROSITE" id="PS51898"/>
    </source>
</evidence>
<name>A0ABP7HKJ9_9ACTN</name>
<keyword evidence="1" id="KW-0233">DNA recombination</keyword>
<evidence type="ECO:0000256" key="1">
    <source>
        <dbReference type="ARBA" id="ARBA00023172"/>
    </source>
</evidence>
<evidence type="ECO:0000313" key="5">
    <source>
        <dbReference type="Proteomes" id="UP001500888"/>
    </source>
</evidence>
<dbReference type="PROSITE" id="PS51898">
    <property type="entry name" value="TYR_RECOMBINASE"/>
    <property type="match status" value="1"/>
</dbReference>
<evidence type="ECO:0000256" key="2">
    <source>
        <dbReference type="SAM" id="MobiDB-lite"/>
    </source>
</evidence>
<dbReference type="InterPro" id="IPR002104">
    <property type="entry name" value="Integrase_catalytic"/>
</dbReference>
<dbReference type="EMBL" id="BAAAZR010000002">
    <property type="protein sequence ID" value="GAA3795334.1"/>
    <property type="molecule type" value="Genomic_DNA"/>
</dbReference>
<reference evidence="5" key="1">
    <citation type="journal article" date="2019" name="Int. J. Syst. Evol. Microbiol.">
        <title>The Global Catalogue of Microorganisms (GCM) 10K type strain sequencing project: providing services to taxonomists for standard genome sequencing and annotation.</title>
        <authorList>
            <consortium name="The Broad Institute Genomics Platform"/>
            <consortium name="The Broad Institute Genome Sequencing Center for Infectious Disease"/>
            <person name="Wu L."/>
            <person name="Ma J."/>
        </authorList>
    </citation>
    <scope>NUCLEOTIDE SEQUENCE [LARGE SCALE GENOMIC DNA]</scope>
    <source>
        <strain evidence="5">JCM 16908</strain>
    </source>
</reference>
<dbReference type="InterPro" id="IPR011010">
    <property type="entry name" value="DNA_brk_join_enz"/>
</dbReference>
<feature type="compositionally biased region" description="Basic and acidic residues" evidence="2">
    <location>
        <begin position="274"/>
        <end position="289"/>
    </location>
</feature>
<feature type="region of interest" description="Disordered" evidence="2">
    <location>
        <begin position="269"/>
        <end position="289"/>
    </location>
</feature>
<dbReference type="InterPro" id="IPR013762">
    <property type="entry name" value="Integrase-like_cat_sf"/>
</dbReference>
<feature type="compositionally biased region" description="Basic and acidic residues" evidence="2">
    <location>
        <begin position="212"/>
        <end position="222"/>
    </location>
</feature>
<dbReference type="RefSeq" id="WP_344935572.1">
    <property type="nucleotide sequence ID" value="NZ_BAAAZR010000002.1"/>
</dbReference>
<organism evidence="4 5">
    <name type="scientific">Sphaerisporangium flaviroseum</name>
    <dbReference type="NCBI Taxonomy" id="509199"/>
    <lineage>
        <taxon>Bacteria</taxon>
        <taxon>Bacillati</taxon>
        <taxon>Actinomycetota</taxon>
        <taxon>Actinomycetes</taxon>
        <taxon>Streptosporangiales</taxon>
        <taxon>Streptosporangiaceae</taxon>
        <taxon>Sphaerisporangium</taxon>
    </lineage>
</organism>
<dbReference type="Gene3D" id="1.10.443.10">
    <property type="entry name" value="Intergrase catalytic core"/>
    <property type="match status" value="1"/>
</dbReference>
<dbReference type="SUPFAM" id="SSF56349">
    <property type="entry name" value="DNA breaking-rejoining enzymes"/>
    <property type="match status" value="1"/>
</dbReference>
<dbReference type="CDD" id="cd01189">
    <property type="entry name" value="INT_ICEBs1_C_like"/>
    <property type="match status" value="1"/>
</dbReference>
<proteinExistence type="predicted"/>
<comment type="caution">
    <text evidence="4">The sequence shown here is derived from an EMBL/GenBank/DDBJ whole genome shotgun (WGS) entry which is preliminary data.</text>
</comment>
<keyword evidence="5" id="KW-1185">Reference proteome</keyword>
<protein>
    <recommendedName>
        <fullName evidence="3">Tyr recombinase domain-containing protein</fullName>
    </recommendedName>
</protein>
<gene>
    <name evidence="4" type="ORF">GCM10022226_13370</name>
</gene>
<feature type="domain" description="Tyr recombinase" evidence="3">
    <location>
        <begin position="26"/>
        <end position="220"/>
    </location>
</feature>